<proteinExistence type="predicted"/>
<gene>
    <name evidence="8" type="ORF">VEHSUH05_07190</name>
</gene>
<dbReference type="Pfam" id="PF03772">
    <property type="entry name" value="Competence"/>
    <property type="match status" value="1"/>
</dbReference>
<keyword evidence="4 6" id="KW-1133">Transmembrane helix</keyword>
<dbReference type="InterPro" id="IPR052159">
    <property type="entry name" value="Competence_DNA_uptake"/>
</dbReference>
<evidence type="ECO:0000313" key="9">
    <source>
        <dbReference type="Proteomes" id="UP000237916"/>
    </source>
</evidence>
<accession>A0A2S7Z784</accession>
<keyword evidence="9" id="KW-1185">Reference proteome</keyword>
<keyword evidence="3 6" id="KW-0812">Transmembrane</keyword>
<evidence type="ECO:0000256" key="6">
    <source>
        <dbReference type="SAM" id="Phobius"/>
    </source>
</evidence>
<keyword evidence="5 6" id="KW-0472">Membrane</keyword>
<evidence type="ECO:0000256" key="4">
    <source>
        <dbReference type="ARBA" id="ARBA00022989"/>
    </source>
</evidence>
<evidence type="ECO:0000256" key="5">
    <source>
        <dbReference type="ARBA" id="ARBA00023136"/>
    </source>
</evidence>
<dbReference type="PANTHER" id="PTHR30619:SF1">
    <property type="entry name" value="RECOMBINATION PROTEIN 2"/>
    <property type="match status" value="1"/>
</dbReference>
<feature type="transmembrane region" description="Helical" evidence="6">
    <location>
        <begin position="553"/>
        <end position="572"/>
    </location>
</feature>
<dbReference type="NCBIfam" id="TIGR00360">
    <property type="entry name" value="ComEC_N-term"/>
    <property type="match status" value="1"/>
</dbReference>
<dbReference type="InterPro" id="IPR004477">
    <property type="entry name" value="ComEC_N"/>
</dbReference>
<name>A0A2S7Z784_9FIRM</name>
<protein>
    <recommendedName>
        <fullName evidence="7">ComEC/Rec2-related protein domain-containing protein</fullName>
    </recommendedName>
</protein>
<dbReference type="GO" id="GO:0005886">
    <property type="term" value="C:plasma membrane"/>
    <property type="evidence" value="ECO:0007669"/>
    <property type="project" value="UniProtKB-SubCell"/>
</dbReference>
<dbReference type="AlphaFoldDB" id="A0A2S7Z784"/>
<dbReference type="STRING" id="1298594.GCA_001312465_00483"/>
<keyword evidence="2" id="KW-1003">Cell membrane</keyword>
<evidence type="ECO:0000256" key="2">
    <source>
        <dbReference type="ARBA" id="ARBA00022475"/>
    </source>
</evidence>
<dbReference type="Proteomes" id="UP000237916">
    <property type="component" value="Unassembled WGS sequence"/>
</dbReference>
<evidence type="ECO:0000256" key="3">
    <source>
        <dbReference type="ARBA" id="ARBA00022692"/>
    </source>
</evidence>
<dbReference type="EMBL" id="PPDB01000007">
    <property type="protein sequence ID" value="PQL19148.1"/>
    <property type="molecule type" value="Genomic_DNA"/>
</dbReference>
<feature type="domain" description="ComEC/Rec2-related protein" evidence="7">
    <location>
        <begin position="286"/>
        <end position="544"/>
    </location>
</feature>
<evidence type="ECO:0000259" key="7">
    <source>
        <dbReference type="Pfam" id="PF03772"/>
    </source>
</evidence>
<comment type="caution">
    <text evidence="8">The sequence shown here is derived from an EMBL/GenBank/DDBJ whole genome shotgun (WGS) entry which is preliminary data.</text>
</comment>
<feature type="transmembrane region" description="Helical" evidence="6">
    <location>
        <begin position="57"/>
        <end position="77"/>
    </location>
</feature>
<feature type="transmembrane region" description="Helical" evidence="6">
    <location>
        <begin position="21"/>
        <end position="45"/>
    </location>
</feature>
<evidence type="ECO:0000256" key="1">
    <source>
        <dbReference type="ARBA" id="ARBA00004651"/>
    </source>
</evidence>
<sequence length="730" mass="83158">MDCLRKFMTRLRFDDKNRHISSGYTITHSVWAHLILCAMICGIVSGYGQHYVILHNMYYIVAVCAGYMCITVVKAVWKGCSVRHFILAIMIMVGSSFISYWHISRVILDYNSYEAYYLHQDGEYLGIVTSAPEETVLHDTSYYKYDLEIKKVHPFKETAEDVYTMGKGVITVYTKVIDSEIKPCLGDRAVVTGEPKSLFMVEEEGRINWRGRYISNFQTGRMYDAMYRIASIQDIQTFRYTESVIAKVYRWCLHSCGTVRQSVDTQIGQQMTGTAKVLAQALFLGGHYNELGQETMKSFAYTGLIHILSISGSHIALLLALVYGIGRLLRLKKRTCLIVGVCMAIFYCAIVGGSAPVVRATLMCLLLCIAYIKGRFYQAKQALCICAICCIMYDPLSVLDVSFQLSFGATYGLLLWGTTLYERIQWLPSWLKAPVVLYLSAQLLILPLQLYYFHYISLVGIIAACIVAPLLDIAIMCIVCTVLLSYIVTIPWLWCMIDFLLRGSLYINHLLSHSHIGLVWTGMMEPCCVYLYYVFLYVFTCLLEPETNRSGKLVFLCSGLMIFTYMLSIILTQYHKDSIVHYIPMKQCNVLLCITPNHEKAYLYIDAPDHIKVAPNEYYIYNAVRAYGVKPHDVEAIYFHSNGKSTVLYQNHMAQIMVYNGQRAEKNLQLNDEIHTVFITSRSHVIDELFAQAPRSEILFGSARGAMRDVDPSDEHIHILGYKFIGDVHL</sequence>
<reference evidence="8 9" key="1">
    <citation type="submission" date="2018-01" db="EMBL/GenBank/DDBJ databases">
        <title>Draft genome sequences of clinical isolates and type strains of oral Veillonella including Veillonella infantum sp., nov.</title>
        <authorList>
            <person name="Mashima I."/>
            <person name="Liao Y.-C."/>
            <person name="Sabharwal A."/>
            <person name="Haase E.M."/>
            <person name="Nakazawa F."/>
            <person name="Scannapieco F.A."/>
        </authorList>
    </citation>
    <scope>NUCLEOTIDE SEQUENCE [LARGE SCALE GENOMIC DNA]</scope>
    <source>
        <strain evidence="8 9">JCM 15641</strain>
    </source>
</reference>
<feature type="transmembrane region" description="Helical" evidence="6">
    <location>
        <begin position="84"/>
        <end position="103"/>
    </location>
</feature>
<dbReference type="OrthoDB" id="9761531at2"/>
<organism evidence="8 9">
    <name type="scientific">Veillonella denticariosi JCM 15641</name>
    <dbReference type="NCBI Taxonomy" id="1298594"/>
    <lineage>
        <taxon>Bacteria</taxon>
        <taxon>Bacillati</taxon>
        <taxon>Bacillota</taxon>
        <taxon>Negativicutes</taxon>
        <taxon>Veillonellales</taxon>
        <taxon>Veillonellaceae</taxon>
        <taxon>Veillonella</taxon>
    </lineage>
</organism>
<feature type="transmembrane region" description="Helical" evidence="6">
    <location>
        <begin position="461"/>
        <end position="494"/>
    </location>
</feature>
<feature type="transmembrane region" description="Helical" evidence="6">
    <location>
        <begin position="335"/>
        <end position="352"/>
    </location>
</feature>
<dbReference type="PANTHER" id="PTHR30619">
    <property type="entry name" value="DNA INTERNALIZATION/COMPETENCE PROTEIN COMEC/REC2"/>
    <property type="match status" value="1"/>
</dbReference>
<feature type="transmembrane region" description="Helical" evidence="6">
    <location>
        <begin position="299"/>
        <end position="323"/>
    </location>
</feature>
<feature type="transmembrane region" description="Helical" evidence="6">
    <location>
        <begin position="515"/>
        <end position="533"/>
    </location>
</feature>
<evidence type="ECO:0000313" key="8">
    <source>
        <dbReference type="EMBL" id="PQL19148.1"/>
    </source>
</evidence>
<comment type="subcellular location">
    <subcellularLocation>
        <location evidence="1">Cell membrane</location>
        <topology evidence="1">Multi-pass membrane protein</topology>
    </subcellularLocation>
</comment>